<name>A0A0A8YFY2_ARUDO</name>
<evidence type="ECO:0000313" key="1">
    <source>
        <dbReference type="EMBL" id="JAD24673.1"/>
    </source>
</evidence>
<accession>A0A0A8YFY2</accession>
<dbReference type="AlphaFoldDB" id="A0A0A8YFY2"/>
<sequence>MTIARTRPSPLNNDPVPFKLVVCQVKDIEIIRGVPCWSNPTLDNNHGAHSSCSMCGPR</sequence>
<reference evidence="1" key="1">
    <citation type="submission" date="2014-09" db="EMBL/GenBank/DDBJ databases">
        <authorList>
            <person name="Magalhaes I.L.F."/>
            <person name="Oliveira U."/>
            <person name="Santos F.R."/>
            <person name="Vidigal T.H.D.A."/>
            <person name="Brescovit A.D."/>
            <person name="Santos A.J."/>
        </authorList>
    </citation>
    <scope>NUCLEOTIDE SEQUENCE</scope>
    <source>
        <tissue evidence="1">Shoot tissue taken approximately 20 cm above the soil surface</tissue>
    </source>
</reference>
<protein>
    <submittedName>
        <fullName evidence="1">Uncharacterized protein</fullName>
    </submittedName>
</protein>
<dbReference type="EMBL" id="GBRH01273222">
    <property type="protein sequence ID" value="JAD24673.1"/>
    <property type="molecule type" value="Transcribed_RNA"/>
</dbReference>
<proteinExistence type="predicted"/>
<organism evidence="1">
    <name type="scientific">Arundo donax</name>
    <name type="common">Giant reed</name>
    <name type="synonym">Donax arundinaceus</name>
    <dbReference type="NCBI Taxonomy" id="35708"/>
    <lineage>
        <taxon>Eukaryota</taxon>
        <taxon>Viridiplantae</taxon>
        <taxon>Streptophyta</taxon>
        <taxon>Embryophyta</taxon>
        <taxon>Tracheophyta</taxon>
        <taxon>Spermatophyta</taxon>
        <taxon>Magnoliopsida</taxon>
        <taxon>Liliopsida</taxon>
        <taxon>Poales</taxon>
        <taxon>Poaceae</taxon>
        <taxon>PACMAD clade</taxon>
        <taxon>Arundinoideae</taxon>
        <taxon>Arundineae</taxon>
        <taxon>Arundo</taxon>
    </lineage>
</organism>
<reference evidence="1" key="2">
    <citation type="journal article" date="2015" name="Data Brief">
        <title>Shoot transcriptome of the giant reed, Arundo donax.</title>
        <authorList>
            <person name="Barrero R.A."/>
            <person name="Guerrero F.D."/>
            <person name="Moolhuijzen P."/>
            <person name="Goolsby J.A."/>
            <person name="Tidwell J."/>
            <person name="Bellgard S.E."/>
            <person name="Bellgard M.I."/>
        </authorList>
    </citation>
    <scope>NUCLEOTIDE SEQUENCE</scope>
    <source>
        <tissue evidence="1">Shoot tissue taken approximately 20 cm above the soil surface</tissue>
    </source>
</reference>